<reference evidence="5 6" key="1">
    <citation type="journal article" date="2014" name="PLoS ONE">
        <title>Physiological and genomic features of a novel sulfur-oxidizing gammaproteobacterium belonging to a previously uncultivated symbiotic lineage isolated from a hydrothermal vent.</title>
        <authorList>
            <person name="Nunoura T."/>
            <person name="Takaki Y."/>
            <person name="Kazama H."/>
            <person name="Kakuta J."/>
            <person name="Shimamura S."/>
            <person name="Makita H."/>
            <person name="Hirai M."/>
            <person name="Miyazaki M."/>
            <person name="Takai K."/>
        </authorList>
    </citation>
    <scope>NUCLEOTIDE SEQUENCE [LARGE SCALE GENOMIC DNA]</scope>
    <source>
        <strain evidence="5 6">Hiromi1</strain>
    </source>
</reference>
<keyword evidence="4 5" id="KW-0670">Pyruvate</keyword>
<dbReference type="HAMAP" id="MF_01632">
    <property type="entry name" value="UbiC"/>
    <property type="match status" value="1"/>
</dbReference>
<dbReference type="GO" id="GO:0005829">
    <property type="term" value="C:cytosol"/>
    <property type="evidence" value="ECO:0007669"/>
    <property type="project" value="TreeGrafter"/>
</dbReference>
<organism evidence="5 6">
    <name type="scientific">Thiolapillus brandeum</name>
    <dbReference type="NCBI Taxonomy" id="1076588"/>
    <lineage>
        <taxon>Bacteria</taxon>
        <taxon>Pseudomonadati</taxon>
        <taxon>Pseudomonadota</taxon>
        <taxon>Gammaproteobacteria</taxon>
        <taxon>Chromatiales</taxon>
        <taxon>Sedimenticolaceae</taxon>
        <taxon>Thiolapillus</taxon>
    </lineage>
</organism>
<comment type="similarity">
    <text evidence="4">Belongs to the UbiC family.</text>
</comment>
<dbReference type="GO" id="GO:0006744">
    <property type="term" value="P:ubiquinone biosynthetic process"/>
    <property type="evidence" value="ECO:0007669"/>
    <property type="project" value="UniProtKB-UniRule"/>
</dbReference>
<dbReference type="PANTHER" id="PTHR38683">
    <property type="entry name" value="CHORISMATE PYRUVATE-LYASE"/>
    <property type="match status" value="1"/>
</dbReference>
<evidence type="ECO:0000256" key="1">
    <source>
        <dbReference type="ARBA" id="ARBA00022490"/>
    </source>
</evidence>
<dbReference type="EC" id="4.1.3.40" evidence="4"/>
<comment type="function">
    <text evidence="4">Removes the pyruvyl group from chorismate, with concomitant aromatization of the ring, to provide 4-hydroxybenzoate (4HB) for the ubiquinone pathway.</text>
</comment>
<comment type="caution">
    <text evidence="4">Lacks conserved residue(s) required for the propagation of feature annotation.</text>
</comment>
<dbReference type="GO" id="GO:0008813">
    <property type="term" value="F:chorismate lyase activity"/>
    <property type="evidence" value="ECO:0007669"/>
    <property type="project" value="UniProtKB-UniRule"/>
</dbReference>
<dbReference type="InterPro" id="IPR007440">
    <property type="entry name" value="Chorismate--pyruvate_lyase"/>
</dbReference>
<dbReference type="AlphaFoldDB" id="A0A7U6JHY2"/>
<dbReference type="RefSeq" id="WP_052470092.1">
    <property type="nucleotide sequence ID" value="NZ_AP012273.1"/>
</dbReference>
<evidence type="ECO:0000313" key="6">
    <source>
        <dbReference type="Proteomes" id="UP000031631"/>
    </source>
</evidence>
<accession>A0A7U6JHY2</accession>
<sequence>MTRILRRSVNEPLWVDLHSRQASLVPANVYAWLRDPASLTRRITNACPGHFRVQLKFQGWAGALNSETRLLQLGLREACLVREVELLCDEQPQVFARTLMPVSSLRGPARQLAQLRNKPLGKVLFANPHTRRKEVQIARIQPQHRLFHSAVAHLQSPPEQLWGRRTLFLYVGKPILVNEIFLPTLVERARPPGSSGGYQG</sequence>
<protein>
    <recommendedName>
        <fullName evidence="4">Probable chorismate pyruvate-lyase</fullName>
        <shortName evidence="4">CL</shortName>
        <shortName evidence="4">CPL</shortName>
        <ecNumber evidence="4">4.1.3.40</ecNumber>
    </recommendedName>
</protein>
<dbReference type="Pfam" id="PF04345">
    <property type="entry name" value="Chor_lyase"/>
    <property type="match status" value="1"/>
</dbReference>
<dbReference type="PANTHER" id="PTHR38683:SF1">
    <property type="entry name" value="CHORISMATE PYRUVATE-LYASE"/>
    <property type="match status" value="1"/>
</dbReference>
<dbReference type="Proteomes" id="UP000031631">
    <property type="component" value="Chromosome"/>
</dbReference>
<feature type="binding site" evidence="4">
    <location>
        <position position="120"/>
    </location>
    <ligand>
        <name>substrate</name>
    </ligand>
</feature>
<name>A0A7U6JHY2_9GAMM</name>
<gene>
    <name evidence="4" type="primary">ubiC</name>
    <name evidence="5" type="ORF">TBH_C2035</name>
</gene>
<keyword evidence="3 4" id="KW-0456">Lyase</keyword>
<proteinExistence type="inferred from homology"/>
<evidence type="ECO:0000256" key="2">
    <source>
        <dbReference type="ARBA" id="ARBA00022688"/>
    </source>
</evidence>
<dbReference type="SUPFAM" id="SSF64288">
    <property type="entry name" value="Chorismate lyase-like"/>
    <property type="match status" value="1"/>
</dbReference>
<dbReference type="KEGG" id="tbn:TBH_C2035"/>
<keyword evidence="1 4" id="KW-0963">Cytoplasm</keyword>
<evidence type="ECO:0000256" key="4">
    <source>
        <dbReference type="HAMAP-Rule" id="MF_01632"/>
    </source>
</evidence>
<dbReference type="OrthoDB" id="9789493at2"/>
<evidence type="ECO:0000313" key="5">
    <source>
        <dbReference type="EMBL" id="BAO44949.1"/>
    </source>
</evidence>
<dbReference type="UniPathway" id="UPA00232"/>
<dbReference type="GO" id="GO:0042866">
    <property type="term" value="P:pyruvate biosynthetic process"/>
    <property type="evidence" value="ECO:0007669"/>
    <property type="project" value="UniProtKB-UniRule"/>
</dbReference>
<keyword evidence="2 4" id="KW-0831">Ubiquinone biosynthesis</keyword>
<dbReference type="EMBL" id="AP012273">
    <property type="protein sequence ID" value="BAO44949.1"/>
    <property type="molecule type" value="Genomic_DNA"/>
</dbReference>
<comment type="catalytic activity">
    <reaction evidence="4">
        <text>chorismate = 4-hydroxybenzoate + pyruvate</text>
        <dbReference type="Rhea" id="RHEA:16505"/>
        <dbReference type="ChEBI" id="CHEBI:15361"/>
        <dbReference type="ChEBI" id="CHEBI:17879"/>
        <dbReference type="ChEBI" id="CHEBI:29748"/>
        <dbReference type="EC" id="4.1.3.40"/>
    </reaction>
</comment>
<comment type="subcellular location">
    <subcellularLocation>
        <location evidence="4">Cytoplasm</location>
    </subcellularLocation>
</comment>
<feature type="binding site" evidence="4">
    <location>
        <position position="82"/>
    </location>
    <ligand>
        <name>substrate</name>
    </ligand>
</feature>
<keyword evidence="6" id="KW-1185">Reference proteome</keyword>
<dbReference type="Gene3D" id="3.40.1410.10">
    <property type="entry name" value="Chorismate lyase-like"/>
    <property type="match status" value="1"/>
</dbReference>
<feature type="binding site" evidence="4">
    <location>
        <position position="179"/>
    </location>
    <ligand>
        <name>substrate</name>
    </ligand>
</feature>
<comment type="pathway">
    <text evidence="4">Cofactor biosynthesis; ubiquinone biosynthesis.</text>
</comment>
<evidence type="ECO:0000256" key="3">
    <source>
        <dbReference type="ARBA" id="ARBA00023239"/>
    </source>
</evidence>
<dbReference type="InterPro" id="IPR028978">
    <property type="entry name" value="Chorismate_lyase_/UTRA_dom_sf"/>
</dbReference>